<dbReference type="GO" id="GO:0046854">
    <property type="term" value="P:phosphatidylinositol phosphate biosynthetic process"/>
    <property type="evidence" value="ECO:0007669"/>
    <property type="project" value="TreeGrafter"/>
</dbReference>
<dbReference type="Gene3D" id="3.30.470.160">
    <property type="entry name" value="Inositol polyphosphate kinase"/>
    <property type="match status" value="1"/>
</dbReference>
<dbReference type="GO" id="GO:0000824">
    <property type="term" value="F:inositol-1,4,5,6-tetrakisphosphate 3-kinase activity"/>
    <property type="evidence" value="ECO:0007669"/>
    <property type="project" value="TreeGrafter"/>
</dbReference>
<dbReference type="GO" id="GO:0032958">
    <property type="term" value="P:inositol phosphate biosynthetic process"/>
    <property type="evidence" value="ECO:0007669"/>
    <property type="project" value="InterPro"/>
</dbReference>
<feature type="compositionally biased region" description="Polar residues" evidence="5">
    <location>
        <begin position="52"/>
        <end position="67"/>
    </location>
</feature>
<evidence type="ECO:0000256" key="4">
    <source>
        <dbReference type="RuleBase" id="RU363090"/>
    </source>
</evidence>
<dbReference type="AlphaFoldDB" id="A0A507BUE6"/>
<dbReference type="STRING" id="1806994.A0A507BUE6"/>
<dbReference type="RefSeq" id="XP_031022412.1">
    <property type="nucleotide sequence ID" value="XM_031171611.1"/>
</dbReference>
<name>A0A507BUE6_9FUNG</name>
<feature type="compositionally biased region" description="Low complexity" evidence="5">
    <location>
        <begin position="363"/>
        <end position="374"/>
    </location>
</feature>
<feature type="compositionally biased region" description="Polar residues" evidence="5">
    <location>
        <begin position="277"/>
        <end position="300"/>
    </location>
</feature>
<dbReference type="InterPro" id="IPR038286">
    <property type="entry name" value="IPK_sf"/>
</dbReference>
<dbReference type="SUPFAM" id="SSF56104">
    <property type="entry name" value="SAICAR synthase-like"/>
    <property type="match status" value="1"/>
</dbReference>
<dbReference type="PANTHER" id="PTHR12400">
    <property type="entry name" value="INOSITOL POLYPHOSPHATE KINASE"/>
    <property type="match status" value="1"/>
</dbReference>
<dbReference type="Proteomes" id="UP000319731">
    <property type="component" value="Unassembled WGS sequence"/>
</dbReference>
<organism evidence="6 7">
    <name type="scientific">Synchytrium microbalum</name>
    <dbReference type="NCBI Taxonomy" id="1806994"/>
    <lineage>
        <taxon>Eukaryota</taxon>
        <taxon>Fungi</taxon>
        <taxon>Fungi incertae sedis</taxon>
        <taxon>Chytridiomycota</taxon>
        <taxon>Chytridiomycota incertae sedis</taxon>
        <taxon>Chytridiomycetes</taxon>
        <taxon>Synchytriales</taxon>
        <taxon>Synchytriaceae</taxon>
        <taxon>Synchytrium</taxon>
    </lineage>
</organism>
<dbReference type="Pfam" id="PF03770">
    <property type="entry name" value="IPK"/>
    <property type="match status" value="1"/>
</dbReference>
<evidence type="ECO:0000256" key="5">
    <source>
        <dbReference type="SAM" id="MobiDB-lite"/>
    </source>
</evidence>
<dbReference type="EMBL" id="QEAO01000055">
    <property type="protein sequence ID" value="TPX30841.1"/>
    <property type="molecule type" value="Genomic_DNA"/>
</dbReference>
<feature type="region of interest" description="Disordered" evidence="5">
    <location>
        <begin position="264"/>
        <end position="303"/>
    </location>
</feature>
<gene>
    <name evidence="6" type="ORF">SmJEL517_g05685</name>
</gene>
<dbReference type="GeneID" id="42006908"/>
<evidence type="ECO:0000313" key="6">
    <source>
        <dbReference type="EMBL" id="TPX30841.1"/>
    </source>
</evidence>
<evidence type="ECO:0000256" key="3">
    <source>
        <dbReference type="ARBA" id="ARBA00022777"/>
    </source>
</evidence>
<comment type="caution">
    <text evidence="6">The sequence shown here is derived from an EMBL/GenBank/DDBJ whole genome shotgun (WGS) entry which is preliminary data.</text>
</comment>
<dbReference type="PANTHER" id="PTHR12400:SF21">
    <property type="entry name" value="KINASE"/>
    <property type="match status" value="1"/>
</dbReference>
<dbReference type="GO" id="GO:0005737">
    <property type="term" value="C:cytoplasm"/>
    <property type="evidence" value="ECO:0007669"/>
    <property type="project" value="TreeGrafter"/>
</dbReference>
<feature type="compositionally biased region" description="Polar residues" evidence="5">
    <location>
        <begin position="347"/>
        <end position="362"/>
    </location>
</feature>
<proteinExistence type="inferred from homology"/>
<evidence type="ECO:0000256" key="1">
    <source>
        <dbReference type="ARBA" id="ARBA00007374"/>
    </source>
</evidence>
<reference evidence="6 7" key="1">
    <citation type="journal article" date="2019" name="Sci. Rep.">
        <title>Comparative genomics of chytrid fungi reveal insights into the obligate biotrophic and pathogenic lifestyle of Synchytrium endobioticum.</title>
        <authorList>
            <person name="van de Vossenberg B.T.L.H."/>
            <person name="Warris S."/>
            <person name="Nguyen H.D.T."/>
            <person name="van Gent-Pelzer M.P.E."/>
            <person name="Joly D.L."/>
            <person name="van de Geest H.C."/>
            <person name="Bonants P.J.M."/>
            <person name="Smith D.S."/>
            <person name="Levesque C.A."/>
            <person name="van der Lee T.A.J."/>
        </authorList>
    </citation>
    <scope>NUCLEOTIDE SEQUENCE [LARGE SCALE GENOMIC DNA]</scope>
    <source>
        <strain evidence="6 7">JEL517</strain>
    </source>
</reference>
<feature type="region of interest" description="Disordered" evidence="5">
    <location>
        <begin position="315"/>
        <end position="386"/>
    </location>
</feature>
<dbReference type="EC" id="2.7.-.-" evidence="4"/>
<feature type="compositionally biased region" description="Low complexity" evidence="5">
    <location>
        <begin position="25"/>
        <end position="51"/>
    </location>
</feature>
<evidence type="ECO:0000313" key="7">
    <source>
        <dbReference type="Proteomes" id="UP000319731"/>
    </source>
</evidence>
<keyword evidence="3 4" id="KW-0418">Kinase</keyword>
<evidence type="ECO:0000256" key="2">
    <source>
        <dbReference type="ARBA" id="ARBA00022679"/>
    </source>
</evidence>
<dbReference type="InterPro" id="IPR005522">
    <property type="entry name" value="IPK"/>
</dbReference>
<keyword evidence="7" id="KW-1185">Reference proteome</keyword>
<accession>A0A507BUE6</accession>
<dbReference type="GO" id="GO:0005634">
    <property type="term" value="C:nucleus"/>
    <property type="evidence" value="ECO:0007669"/>
    <property type="project" value="TreeGrafter"/>
</dbReference>
<sequence length="684" mass="75889">MTTDITAHSTDPPVFFARNSPPELSTYLPKSSSTPSKTYSTPLPSSPESLPRTFTSPSHRALSSSFDQDLRLLNDEHDHELETEDEEDASFEYLTSGVGNSLPLTPFSNQVGGHTPVLRFSERAICKPLDPMEQTFYELVEAMHPELQQYTCTYLGVVNVNYSTIHGEGPAGQEWWLEGTPVVLLEQNRHLLLDQPQIPYHERTASDPTGNSIASSTNSSDESINLFRINNRRLQQGELFREALSPKSLRARFAQLKSTVGAMKRRHSISGLKDADGSSSKLVLPTNENTTMPSTPTQKPKSIIATPPVIADRASSDSLTPIFQMDNDEADVKPDSTYKSRRKGHTRTNSYGATSTLGRQSYTPSPSSTSTPSKSEPELPPATNANMNPWSLQCYINVLKSPRQLDTPQKFLLLGDLTEGMKRPCILDLKMGRRQHGVRATLAKARSQEKKCERSTSKELGVRICGMQVWKTDSQTYMYLDKYAGRQINTTNFKSSLLGFLDSGDYYLVGHIPTLIAKLTKLHKIIQTLPHYRFYASSLLMIYDGAWLEESSSLPNKPREVDVRMIDFAHFVPKAHLLVSEQEPSTPPGCTRVPFPPTSKGADSGYSLGLSSLIGCLTEIYDDFTHGDGINTTTNSNTRTSFGHVRKETLSSRRRASVELGVKLVESDINMQIPSLEVEGLSST</sequence>
<keyword evidence="2 4" id="KW-0808">Transferase</keyword>
<dbReference type="OrthoDB" id="2573163at2759"/>
<protein>
    <recommendedName>
        <fullName evidence="4">Kinase</fullName>
        <ecNumber evidence="4">2.7.-.-</ecNumber>
    </recommendedName>
</protein>
<comment type="similarity">
    <text evidence="1 4">Belongs to the inositol phosphokinase (IPK) family.</text>
</comment>
<feature type="region of interest" description="Disordered" evidence="5">
    <location>
        <begin position="1"/>
        <end position="67"/>
    </location>
</feature>
<dbReference type="GO" id="GO:0008440">
    <property type="term" value="F:inositol-1,4,5-trisphosphate 3-kinase activity"/>
    <property type="evidence" value="ECO:0007669"/>
    <property type="project" value="TreeGrafter"/>
</dbReference>